<feature type="region of interest" description="Disordered" evidence="1">
    <location>
        <begin position="464"/>
        <end position="486"/>
    </location>
</feature>
<dbReference type="Proteomes" id="UP000472265">
    <property type="component" value="Chromosome 1"/>
</dbReference>
<evidence type="ECO:0000313" key="4">
    <source>
        <dbReference type="Proteomes" id="UP000472265"/>
    </source>
</evidence>
<feature type="region of interest" description="Disordered" evidence="1">
    <location>
        <begin position="363"/>
        <end position="396"/>
    </location>
</feature>
<sequence>MLGTNQRTMLTIAQKVGLLDMLKEGKSYAAVADSRKRTLRWIPTSSAQKPSTSTFHAEPSPFNASKGWFEKFQKRFGLKSVSLHGEAASADTAGAEAYVNNKFKVIIEEGRYKPEQVFNMDETGLFWKRMPSRTFIMQDEAKAPGFKAQKDRVTLVMCGNANALPIYWMHNAKAWMTKALNLDWFKQCFIPEVKRYLRGKGLDFKVLLLVDNAGGHTDDLSYDGVQIEFLQPNTTSLIQPVDQGTIRALKALYTYNTLQHLVAAMDLDQDFLLQAYWREYTIASCLQNIQRAIQEMKTETLNACWKKLWPEAVHNPTGCSLDEIHHSAVDAAVNLARQLGGDSFNDMTPDDINALVDAHSQPLTDDDLAEMTKPPSEYEGEEEEENASVDKDEEDGHLTLDRLATMVRMANELQRAAQEWDPLMFRSLQFSNIIEGGMSVYKNLLAQKKKERQQLPITMFFTRKKTPAPTPSVEKDATVERHQDEE</sequence>
<feature type="compositionally biased region" description="Acidic residues" evidence="1">
    <location>
        <begin position="378"/>
        <end position="387"/>
    </location>
</feature>
<accession>A0A671Y9S5</accession>
<evidence type="ECO:0000313" key="3">
    <source>
        <dbReference type="Ensembl" id="ENSSAUP00010060390.1"/>
    </source>
</evidence>
<evidence type="ECO:0000259" key="2">
    <source>
        <dbReference type="Pfam" id="PF03184"/>
    </source>
</evidence>
<keyword evidence="4" id="KW-1185">Reference proteome</keyword>
<dbReference type="AlphaFoldDB" id="A0A671Y9S5"/>
<reference evidence="3" key="2">
    <citation type="submission" date="2025-08" db="UniProtKB">
        <authorList>
            <consortium name="Ensembl"/>
        </authorList>
    </citation>
    <scope>IDENTIFICATION</scope>
</reference>
<dbReference type="PANTHER" id="PTHR19303:SF73">
    <property type="entry name" value="PROTEIN PDC2"/>
    <property type="match status" value="1"/>
</dbReference>
<dbReference type="Ensembl" id="ENSSAUT00010063328.1">
    <property type="protein sequence ID" value="ENSSAUP00010060390.1"/>
    <property type="gene ID" value="ENSSAUG00010024474.1"/>
</dbReference>
<dbReference type="Pfam" id="PF03184">
    <property type="entry name" value="DDE_1"/>
    <property type="match status" value="1"/>
</dbReference>
<dbReference type="GO" id="GO:0005634">
    <property type="term" value="C:nucleus"/>
    <property type="evidence" value="ECO:0007669"/>
    <property type="project" value="TreeGrafter"/>
</dbReference>
<dbReference type="InterPro" id="IPR004875">
    <property type="entry name" value="DDE_SF_endonuclease_dom"/>
</dbReference>
<evidence type="ECO:0000256" key="1">
    <source>
        <dbReference type="SAM" id="MobiDB-lite"/>
    </source>
</evidence>
<dbReference type="PANTHER" id="PTHR19303">
    <property type="entry name" value="TRANSPOSON"/>
    <property type="match status" value="1"/>
</dbReference>
<dbReference type="OMA" id="SCWKKLW"/>
<reference evidence="3" key="1">
    <citation type="submission" date="2021-04" db="EMBL/GenBank/DDBJ databases">
        <authorList>
            <consortium name="Wellcome Sanger Institute Data Sharing"/>
        </authorList>
    </citation>
    <scope>NUCLEOTIDE SEQUENCE [LARGE SCALE GENOMIC DNA]</scope>
</reference>
<feature type="domain" description="DDE-1" evidence="2">
    <location>
        <begin position="159"/>
        <end position="305"/>
    </location>
</feature>
<feature type="compositionally biased region" description="Basic and acidic residues" evidence="1">
    <location>
        <begin position="473"/>
        <end position="486"/>
    </location>
</feature>
<dbReference type="GO" id="GO:0003677">
    <property type="term" value="F:DNA binding"/>
    <property type="evidence" value="ECO:0007669"/>
    <property type="project" value="TreeGrafter"/>
</dbReference>
<organism evidence="3 4">
    <name type="scientific">Sparus aurata</name>
    <name type="common">Gilthead sea bream</name>
    <dbReference type="NCBI Taxonomy" id="8175"/>
    <lineage>
        <taxon>Eukaryota</taxon>
        <taxon>Metazoa</taxon>
        <taxon>Chordata</taxon>
        <taxon>Craniata</taxon>
        <taxon>Vertebrata</taxon>
        <taxon>Euteleostomi</taxon>
        <taxon>Actinopterygii</taxon>
        <taxon>Neopterygii</taxon>
        <taxon>Teleostei</taxon>
        <taxon>Neoteleostei</taxon>
        <taxon>Acanthomorphata</taxon>
        <taxon>Eupercaria</taxon>
        <taxon>Spariformes</taxon>
        <taxon>Sparidae</taxon>
        <taxon>Sparus</taxon>
    </lineage>
</organism>
<proteinExistence type="predicted"/>
<reference evidence="3" key="3">
    <citation type="submission" date="2025-09" db="UniProtKB">
        <authorList>
            <consortium name="Ensembl"/>
        </authorList>
    </citation>
    <scope>IDENTIFICATION</scope>
</reference>
<dbReference type="GeneTree" id="ENSGT00940000163452"/>
<name>A0A671Y9S5_SPAAU</name>
<protein>
    <recommendedName>
        <fullName evidence="2">DDE-1 domain-containing protein</fullName>
    </recommendedName>
</protein>
<dbReference type="InterPro" id="IPR050863">
    <property type="entry name" value="CenT-Element_Derived"/>
</dbReference>